<dbReference type="Pfam" id="PF00126">
    <property type="entry name" value="HTH_1"/>
    <property type="match status" value="1"/>
</dbReference>
<dbReference type="SUPFAM" id="SSF46785">
    <property type="entry name" value="Winged helix' DNA-binding domain"/>
    <property type="match status" value="1"/>
</dbReference>
<proteinExistence type="inferred from homology"/>
<keyword evidence="3" id="KW-0238">DNA-binding</keyword>
<gene>
    <name evidence="6" type="ORF">CUR86_05550</name>
</gene>
<keyword evidence="7" id="KW-1185">Reference proteome</keyword>
<keyword evidence="4" id="KW-0804">Transcription</keyword>
<dbReference type="InterPro" id="IPR036388">
    <property type="entry name" value="WH-like_DNA-bd_sf"/>
</dbReference>
<dbReference type="EMBL" id="PGFS01000001">
    <property type="protein sequence ID" value="MDH4571988.1"/>
    <property type="molecule type" value="Genomic_DNA"/>
</dbReference>
<dbReference type="InterPro" id="IPR000847">
    <property type="entry name" value="LysR_HTH_N"/>
</dbReference>
<evidence type="ECO:0000313" key="6">
    <source>
        <dbReference type="EMBL" id="MDH4571988.1"/>
    </source>
</evidence>
<dbReference type="PROSITE" id="PS50931">
    <property type="entry name" value="HTH_LYSR"/>
    <property type="match status" value="1"/>
</dbReference>
<evidence type="ECO:0000256" key="4">
    <source>
        <dbReference type="ARBA" id="ARBA00023163"/>
    </source>
</evidence>
<comment type="similarity">
    <text evidence="1">Belongs to the LysR transcriptional regulatory family.</text>
</comment>
<evidence type="ECO:0000259" key="5">
    <source>
        <dbReference type="PROSITE" id="PS50931"/>
    </source>
</evidence>
<dbReference type="Gene3D" id="1.10.10.10">
    <property type="entry name" value="Winged helix-like DNA-binding domain superfamily/Winged helix DNA-binding domain"/>
    <property type="match status" value="1"/>
</dbReference>
<protein>
    <submittedName>
        <fullName evidence="6">Transcriptional regulator</fullName>
    </submittedName>
</protein>
<sequence>MRFDLTSLNIFLAVAEEKSLTRASKRAHLAVSAISKRIAELEHRVGAPLFTRFARGVELTPAGQSMLTYTRQVFETLQLMEQELGDYSSGIKGQVRLHATTSALAQFLPTSIETFTALYPGIKFDIEERVGAAIVRAVSDGRADLGVFASRTPASDLETIPYRSDELALAVAADHALADREIVRFSEVTRYEFIASHAESALYALTTQEAAKLNLSLKVRIRVSSFDCMCQLVAGRLGVAVLPRHVINIYAQSIPIVGLRLDEPWAKRDLQIGMRDFATLPATAKAFVEHLRVPDM</sequence>
<reference evidence="6" key="1">
    <citation type="journal article" date="2015" name="Antonie Van Leeuwenhoek">
        <title>Comparative 16S rRNA signatures and multilocus sequence analysis for the genus Salinicola and description of Salinicola acroporae sp. nov., isolated from coral Acropora digitifera.</title>
        <authorList>
            <person name="Lepcha R.T."/>
            <person name="Poddar A."/>
            <person name="Schumann P."/>
            <person name="Das S.K."/>
        </authorList>
    </citation>
    <scope>NUCLEOTIDE SEQUENCE</scope>
    <source>
        <strain evidence="6">S4-41</strain>
    </source>
</reference>
<evidence type="ECO:0000256" key="1">
    <source>
        <dbReference type="ARBA" id="ARBA00009437"/>
    </source>
</evidence>
<evidence type="ECO:0000313" key="7">
    <source>
        <dbReference type="Proteomes" id="UP001162135"/>
    </source>
</evidence>
<dbReference type="SUPFAM" id="SSF53850">
    <property type="entry name" value="Periplasmic binding protein-like II"/>
    <property type="match status" value="1"/>
</dbReference>
<dbReference type="PANTHER" id="PTHR30419">
    <property type="entry name" value="HTH-TYPE TRANSCRIPTIONAL REGULATOR YBHD"/>
    <property type="match status" value="1"/>
</dbReference>
<dbReference type="InterPro" id="IPR050950">
    <property type="entry name" value="HTH-type_LysR_regulators"/>
</dbReference>
<name>A0ABT6I2S4_9GAMM</name>
<dbReference type="PANTHER" id="PTHR30419:SF2">
    <property type="entry name" value="LYSR FAMILY TRANSCRIPTIONAL REGULATOR"/>
    <property type="match status" value="1"/>
</dbReference>
<organism evidence="6 7">
    <name type="scientific">Salinicola acroporae</name>
    <dbReference type="NCBI Taxonomy" id="1541440"/>
    <lineage>
        <taxon>Bacteria</taxon>
        <taxon>Pseudomonadati</taxon>
        <taxon>Pseudomonadota</taxon>
        <taxon>Gammaproteobacteria</taxon>
        <taxon>Oceanospirillales</taxon>
        <taxon>Halomonadaceae</taxon>
        <taxon>Salinicola</taxon>
    </lineage>
</organism>
<comment type="caution">
    <text evidence="6">The sequence shown here is derived from an EMBL/GenBank/DDBJ whole genome shotgun (WGS) entry which is preliminary data.</text>
</comment>
<evidence type="ECO:0000256" key="3">
    <source>
        <dbReference type="ARBA" id="ARBA00023125"/>
    </source>
</evidence>
<keyword evidence="2" id="KW-0805">Transcription regulation</keyword>
<reference evidence="6" key="2">
    <citation type="submission" date="2017-11" db="EMBL/GenBank/DDBJ databases">
        <authorList>
            <person name="Das S.K."/>
        </authorList>
    </citation>
    <scope>NUCLEOTIDE SEQUENCE</scope>
    <source>
        <strain evidence="6">S4-41</strain>
    </source>
</reference>
<dbReference type="InterPro" id="IPR005119">
    <property type="entry name" value="LysR_subst-bd"/>
</dbReference>
<dbReference type="CDD" id="cd08421">
    <property type="entry name" value="PBP2_LTTR_like_1"/>
    <property type="match status" value="1"/>
</dbReference>
<dbReference type="Pfam" id="PF03466">
    <property type="entry name" value="LysR_substrate"/>
    <property type="match status" value="1"/>
</dbReference>
<dbReference type="Proteomes" id="UP001162135">
    <property type="component" value="Unassembled WGS sequence"/>
</dbReference>
<dbReference type="Gene3D" id="3.40.190.290">
    <property type="match status" value="1"/>
</dbReference>
<dbReference type="InterPro" id="IPR036390">
    <property type="entry name" value="WH_DNA-bd_sf"/>
</dbReference>
<accession>A0ABT6I2S4</accession>
<feature type="domain" description="HTH lysR-type" evidence="5">
    <location>
        <begin position="3"/>
        <end position="60"/>
    </location>
</feature>
<evidence type="ECO:0000256" key="2">
    <source>
        <dbReference type="ARBA" id="ARBA00023015"/>
    </source>
</evidence>